<organism evidence="2">
    <name type="scientific">freshwater metagenome</name>
    <dbReference type="NCBI Taxonomy" id="449393"/>
    <lineage>
        <taxon>unclassified sequences</taxon>
        <taxon>metagenomes</taxon>
        <taxon>ecological metagenomes</taxon>
    </lineage>
</organism>
<sequence length="168" mass="17661">MAPALVVAQADAESSTRTLLISFEPSLTADLIWGDGRSVDEESVLYSALGAESELKLQLANLTAQLVAANPAEVGALLDDLGIDFVLVAGNSAQALSTKASVSGMEFFQISGDSQFGSLFRVTTPVSQPVFAASAMFRDAQLAILGLFALLVIPTPATIRGYRRRGVR</sequence>
<name>A0A6J6EGJ1_9ZZZZ</name>
<reference evidence="2" key="1">
    <citation type="submission" date="2020-05" db="EMBL/GenBank/DDBJ databases">
        <authorList>
            <person name="Chiriac C."/>
            <person name="Salcher M."/>
            <person name="Ghai R."/>
            <person name="Kavagutti S V."/>
        </authorList>
    </citation>
    <scope>NUCLEOTIDE SEQUENCE</scope>
</reference>
<dbReference type="AlphaFoldDB" id="A0A6J6EGJ1"/>
<proteinExistence type="predicted"/>
<feature type="transmembrane region" description="Helical" evidence="1">
    <location>
        <begin position="142"/>
        <end position="162"/>
    </location>
</feature>
<dbReference type="EMBL" id="CAEZTO010000016">
    <property type="protein sequence ID" value="CAB4574579.1"/>
    <property type="molecule type" value="Genomic_DNA"/>
</dbReference>
<evidence type="ECO:0000313" key="2">
    <source>
        <dbReference type="EMBL" id="CAB4574579.1"/>
    </source>
</evidence>
<keyword evidence="1" id="KW-1133">Transmembrane helix</keyword>
<evidence type="ECO:0000256" key="1">
    <source>
        <dbReference type="SAM" id="Phobius"/>
    </source>
</evidence>
<keyword evidence="1" id="KW-0812">Transmembrane</keyword>
<keyword evidence="1" id="KW-0472">Membrane</keyword>
<protein>
    <submittedName>
        <fullName evidence="2">Unannotated protein</fullName>
    </submittedName>
</protein>
<accession>A0A6J6EGJ1</accession>
<gene>
    <name evidence="2" type="ORF">UFOPK1693_00949</name>
</gene>